<feature type="domain" description="HTH cro/C1-type" evidence="3">
    <location>
        <begin position="12"/>
        <end position="67"/>
    </location>
</feature>
<keyword evidence="2" id="KW-0812">Transmembrane</keyword>
<gene>
    <name evidence="4" type="ORF">ACIGW0_12130</name>
</gene>
<evidence type="ECO:0000256" key="2">
    <source>
        <dbReference type="SAM" id="Phobius"/>
    </source>
</evidence>
<sequence length="280" mass="29133">MSGSAAEQLAEELREGRKRSGLSLAALAARTPYSKSSWERYLNGRKPAPRRAVEALCALTGEPAGRMLALWELADAEWSDRSRAGPGPDPAAVRPDPAAVRSAAPVPLAHTAPGSAPRVAVRRRPVAVTVAGVAAVVAVALGVPLLGGAGSEERPGAVVESPVRNPGCRGGTCEGRNPRDMGCGGAGMITTLATRTTTDGRRLELRHAELCRAVWVRATGLETGERVRLTLPTGQTQQVVAEGHSADGRYLSTPMSAGDGGRGATFCLERPDGRSECFEG</sequence>
<dbReference type="InterPro" id="IPR010982">
    <property type="entry name" value="Lambda_DNA-bd_dom_sf"/>
</dbReference>
<protein>
    <submittedName>
        <fullName evidence="4">Helix-turn-helix domain-containing protein</fullName>
    </submittedName>
</protein>
<keyword evidence="5" id="KW-1185">Reference proteome</keyword>
<reference evidence="4 5" key="1">
    <citation type="submission" date="2024-10" db="EMBL/GenBank/DDBJ databases">
        <title>The Natural Products Discovery Center: Release of the First 8490 Sequenced Strains for Exploring Actinobacteria Biosynthetic Diversity.</title>
        <authorList>
            <person name="Kalkreuter E."/>
            <person name="Kautsar S.A."/>
            <person name="Yang D."/>
            <person name="Bader C.D."/>
            <person name="Teijaro C.N."/>
            <person name="Fluegel L."/>
            <person name="Davis C.M."/>
            <person name="Simpson J.R."/>
            <person name="Lauterbach L."/>
            <person name="Steele A.D."/>
            <person name="Gui C."/>
            <person name="Meng S."/>
            <person name="Li G."/>
            <person name="Viehrig K."/>
            <person name="Ye F."/>
            <person name="Su P."/>
            <person name="Kiefer A.F."/>
            <person name="Nichols A."/>
            <person name="Cepeda A.J."/>
            <person name="Yan W."/>
            <person name="Fan B."/>
            <person name="Jiang Y."/>
            <person name="Adhikari A."/>
            <person name="Zheng C.-J."/>
            <person name="Schuster L."/>
            <person name="Cowan T.M."/>
            <person name="Smanski M.J."/>
            <person name="Chevrette M.G."/>
            <person name="De Carvalho L.P.S."/>
            <person name="Shen B."/>
        </authorList>
    </citation>
    <scope>NUCLEOTIDE SEQUENCE [LARGE SCALE GENOMIC DNA]</scope>
    <source>
        <strain evidence="4 5">NPDC053346</strain>
    </source>
</reference>
<evidence type="ECO:0000256" key="1">
    <source>
        <dbReference type="SAM" id="MobiDB-lite"/>
    </source>
</evidence>
<organism evidence="4 5">
    <name type="scientific">Streptomyces bikiniensis</name>
    <dbReference type="NCBI Taxonomy" id="1896"/>
    <lineage>
        <taxon>Bacteria</taxon>
        <taxon>Bacillati</taxon>
        <taxon>Actinomycetota</taxon>
        <taxon>Actinomycetes</taxon>
        <taxon>Kitasatosporales</taxon>
        <taxon>Streptomycetaceae</taxon>
        <taxon>Streptomyces</taxon>
    </lineage>
</organism>
<dbReference type="SMART" id="SM00530">
    <property type="entry name" value="HTH_XRE"/>
    <property type="match status" value="1"/>
</dbReference>
<name>A0ABW8CUD3_STRBI</name>
<accession>A0ABW8CUD3</accession>
<evidence type="ECO:0000313" key="5">
    <source>
        <dbReference type="Proteomes" id="UP001614391"/>
    </source>
</evidence>
<evidence type="ECO:0000259" key="3">
    <source>
        <dbReference type="SMART" id="SM00530"/>
    </source>
</evidence>
<dbReference type="CDD" id="cd00093">
    <property type="entry name" value="HTH_XRE"/>
    <property type="match status" value="1"/>
</dbReference>
<dbReference type="EMBL" id="JBITYT010000004">
    <property type="protein sequence ID" value="MFI9120124.1"/>
    <property type="molecule type" value="Genomic_DNA"/>
</dbReference>
<dbReference type="Pfam" id="PF13560">
    <property type="entry name" value="HTH_31"/>
    <property type="match status" value="1"/>
</dbReference>
<dbReference type="InterPro" id="IPR001387">
    <property type="entry name" value="Cro/C1-type_HTH"/>
</dbReference>
<dbReference type="Proteomes" id="UP001614391">
    <property type="component" value="Unassembled WGS sequence"/>
</dbReference>
<proteinExistence type="predicted"/>
<feature type="compositionally biased region" description="Low complexity" evidence="1">
    <location>
        <begin position="84"/>
        <end position="99"/>
    </location>
</feature>
<keyword evidence="2" id="KW-0472">Membrane</keyword>
<feature type="transmembrane region" description="Helical" evidence="2">
    <location>
        <begin position="126"/>
        <end position="147"/>
    </location>
</feature>
<dbReference type="RefSeq" id="WP_399613766.1">
    <property type="nucleotide sequence ID" value="NZ_JBITYT010000004.1"/>
</dbReference>
<evidence type="ECO:0000313" key="4">
    <source>
        <dbReference type="EMBL" id="MFI9120124.1"/>
    </source>
</evidence>
<dbReference type="Pfam" id="PF10901">
    <property type="entry name" value="DUF2690"/>
    <property type="match status" value="1"/>
</dbReference>
<comment type="caution">
    <text evidence="4">The sequence shown here is derived from an EMBL/GenBank/DDBJ whole genome shotgun (WGS) entry which is preliminary data.</text>
</comment>
<keyword evidence="2" id="KW-1133">Transmembrane helix</keyword>
<feature type="region of interest" description="Disordered" evidence="1">
    <location>
        <begin position="1"/>
        <end position="26"/>
    </location>
</feature>
<dbReference type="InterPro" id="IPR021224">
    <property type="entry name" value="DUF2690"/>
</dbReference>
<dbReference type="SUPFAM" id="SSF47413">
    <property type="entry name" value="lambda repressor-like DNA-binding domains"/>
    <property type="match status" value="1"/>
</dbReference>
<dbReference type="Gene3D" id="1.10.260.40">
    <property type="entry name" value="lambda repressor-like DNA-binding domains"/>
    <property type="match status" value="1"/>
</dbReference>
<feature type="region of interest" description="Disordered" evidence="1">
    <location>
        <begin position="80"/>
        <end position="99"/>
    </location>
</feature>